<feature type="transmembrane region" description="Helical" evidence="6">
    <location>
        <begin position="134"/>
        <end position="160"/>
    </location>
</feature>
<dbReference type="Proteomes" id="UP000298021">
    <property type="component" value="Unassembled WGS sequence"/>
</dbReference>
<keyword evidence="8" id="KW-1185">Reference proteome</keyword>
<gene>
    <name evidence="7" type="ORF">EGT49_08100</name>
</gene>
<evidence type="ECO:0000256" key="6">
    <source>
        <dbReference type="SAM" id="Phobius"/>
    </source>
</evidence>
<dbReference type="PANTHER" id="PTHR11706">
    <property type="entry name" value="SOLUTE CARRIER PROTEIN FAMILY 11 MEMBER"/>
    <property type="match status" value="1"/>
</dbReference>
<dbReference type="InterPro" id="IPR001046">
    <property type="entry name" value="NRAMP_fam"/>
</dbReference>
<feature type="transmembrane region" description="Helical" evidence="6">
    <location>
        <begin position="314"/>
        <end position="338"/>
    </location>
</feature>
<keyword evidence="4 6" id="KW-1133">Transmembrane helix</keyword>
<keyword evidence="2" id="KW-0813">Transport</keyword>
<name>A0A4Z0JLM4_9LACO</name>
<dbReference type="GO" id="GO:0015086">
    <property type="term" value="F:cadmium ion transmembrane transporter activity"/>
    <property type="evidence" value="ECO:0007669"/>
    <property type="project" value="TreeGrafter"/>
</dbReference>
<feature type="transmembrane region" description="Helical" evidence="6">
    <location>
        <begin position="109"/>
        <end position="128"/>
    </location>
</feature>
<keyword evidence="3 6" id="KW-0812">Transmembrane</keyword>
<feature type="transmembrane region" description="Helical" evidence="6">
    <location>
        <begin position="480"/>
        <end position="500"/>
    </location>
</feature>
<comment type="subcellular location">
    <subcellularLocation>
        <location evidence="1">Membrane</location>
        <topology evidence="1">Multi-pass membrane protein</topology>
    </subcellularLocation>
</comment>
<dbReference type="GO" id="GO:0005886">
    <property type="term" value="C:plasma membrane"/>
    <property type="evidence" value="ECO:0007669"/>
    <property type="project" value="TreeGrafter"/>
</dbReference>
<feature type="transmembrane region" description="Helical" evidence="6">
    <location>
        <begin position="273"/>
        <end position="294"/>
    </location>
</feature>
<evidence type="ECO:0000256" key="2">
    <source>
        <dbReference type="ARBA" id="ARBA00022448"/>
    </source>
</evidence>
<dbReference type="PRINTS" id="PR00447">
    <property type="entry name" value="NATRESASSCMP"/>
</dbReference>
<dbReference type="PANTHER" id="PTHR11706:SF33">
    <property type="entry name" value="NATURAL RESISTANCE-ASSOCIATED MACROPHAGE PROTEIN 2"/>
    <property type="match status" value="1"/>
</dbReference>
<feature type="transmembrane region" description="Helical" evidence="6">
    <location>
        <begin position="408"/>
        <end position="428"/>
    </location>
</feature>
<dbReference type="NCBIfam" id="NF001923">
    <property type="entry name" value="PRK00701.1"/>
    <property type="match status" value="1"/>
</dbReference>
<dbReference type="NCBIfam" id="NF037982">
    <property type="entry name" value="Nramp_1"/>
    <property type="match status" value="1"/>
</dbReference>
<feature type="transmembrane region" description="Helical" evidence="6">
    <location>
        <begin position="65"/>
        <end position="88"/>
    </location>
</feature>
<dbReference type="AlphaFoldDB" id="A0A4Z0JLM4"/>
<dbReference type="GO" id="GO:0005384">
    <property type="term" value="F:manganese ion transmembrane transporter activity"/>
    <property type="evidence" value="ECO:0007669"/>
    <property type="project" value="TreeGrafter"/>
</dbReference>
<feature type="transmembrane region" description="Helical" evidence="6">
    <location>
        <begin position="370"/>
        <end position="388"/>
    </location>
</feature>
<accession>A0A4Z0JLM4</accession>
<evidence type="ECO:0000313" key="7">
    <source>
        <dbReference type="EMBL" id="TGD22733.1"/>
    </source>
</evidence>
<feature type="transmembrane region" description="Helical" evidence="6">
    <location>
        <begin position="440"/>
        <end position="460"/>
    </location>
</feature>
<evidence type="ECO:0000256" key="4">
    <source>
        <dbReference type="ARBA" id="ARBA00022989"/>
    </source>
</evidence>
<evidence type="ECO:0000256" key="3">
    <source>
        <dbReference type="ARBA" id="ARBA00022692"/>
    </source>
</evidence>
<keyword evidence="5 6" id="KW-0472">Membrane</keyword>
<feature type="transmembrane region" description="Helical" evidence="6">
    <location>
        <begin position="222"/>
        <end position="240"/>
    </location>
</feature>
<evidence type="ECO:0000313" key="8">
    <source>
        <dbReference type="Proteomes" id="UP000298021"/>
    </source>
</evidence>
<evidence type="ECO:0000256" key="5">
    <source>
        <dbReference type="ARBA" id="ARBA00023136"/>
    </source>
</evidence>
<protein>
    <submittedName>
        <fullName evidence="7">Divalent metal cation transporter</fullName>
    </submittedName>
</protein>
<proteinExistence type="predicted"/>
<organism evidence="7 8">
    <name type="scientific">Companilactobacillus suantsaicola</name>
    <dbReference type="NCBI Taxonomy" id="2487723"/>
    <lineage>
        <taxon>Bacteria</taxon>
        <taxon>Bacillati</taxon>
        <taxon>Bacillota</taxon>
        <taxon>Bacilli</taxon>
        <taxon>Lactobacillales</taxon>
        <taxon>Lactobacillaceae</taxon>
        <taxon>Companilactobacillus</taxon>
    </lineage>
</organism>
<dbReference type="Pfam" id="PF01566">
    <property type="entry name" value="Nramp"/>
    <property type="match status" value="1"/>
</dbReference>
<dbReference type="NCBIfam" id="TIGR01197">
    <property type="entry name" value="nramp"/>
    <property type="match status" value="1"/>
</dbReference>
<dbReference type="GO" id="GO:0034755">
    <property type="term" value="P:iron ion transmembrane transport"/>
    <property type="evidence" value="ECO:0007669"/>
    <property type="project" value="TreeGrafter"/>
</dbReference>
<evidence type="ECO:0000256" key="1">
    <source>
        <dbReference type="ARBA" id="ARBA00004141"/>
    </source>
</evidence>
<comment type="caution">
    <text evidence="7">The sequence shown here is derived from an EMBL/GenBank/DDBJ whole genome shotgun (WGS) entry which is preliminary data.</text>
</comment>
<feature type="transmembrane region" description="Helical" evidence="6">
    <location>
        <begin position="172"/>
        <end position="190"/>
    </location>
</feature>
<dbReference type="OrthoDB" id="9787548at2"/>
<reference evidence="7 8" key="1">
    <citation type="submission" date="2018-10" db="EMBL/GenBank/DDBJ databases">
        <title>Lactobacillus sp. R7 and Lactobacillus sp. R19 isolated from fermented mustard green product of Taiwan.</title>
        <authorList>
            <person name="Lin S.-T."/>
        </authorList>
    </citation>
    <scope>NUCLEOTIDE SEQUENCE [LARGE SCALE GENOMIC DNA]</scope>
    <source>
        <strain evidence="7 8">BCRC 81127</strain>
    </source>
</reference>
<dbReference type="EMBL" id="RKLY01000019">
    <property type="protein sequence ID" value="TGD22733.1"/>
    <property type="molecule type" value="Genomic_DNA"/>
</dbReference>
<dbReference type="RefSeq" id="WP_135373248.1">
    <property type="nucleotide sequence ID" value="NZ_RKLY01000019.1"/>
</dbReference>
<sequence>MAEKHKLIEYANGPSLQEINGTVDVPKGKGFFKTLFAYSGPGALVAVGYMDPGNWSTSITGGQNFQYLLMSVILLSSLIAMLLQYMAAKLGIVSKMDLAQAIRARTSRSLGIVLWILTEFAIMATDIAEVIGGAIALYLLFHIPLVIAVFITVGDVLVLLLLTKIGFRKIEAIVVCLILVILFVFVYQVALSNPDWGGVFAGLIPTGKTFATSPTIGGQTPLNGALGIIGATVMPHNLYLHSAISQTRKVDHADEKSVAQNVRFSAWDSNIQLTAAFFVNALLLIMGVAVFKSGAVEDPSFFGLYQALSDTSTLSNGVLIAVAKSGILSTLFAVALLASGQNSTITGTLTGQVIMEGFVHMRMPLWLRRLVTRLISVIPVLICVMLTSGKSAIDEHEALNTLMNNSQVFLAFALPFSMLPLLLMTDSATEMGDKFKNANWIKFFGWLSVIALTVLNLIGLPDQIKAFYGDHITSGQSLQATIIAYLLIAAVLALLIWTILDMHKGNERLKNVLAKENVTSTYEHLAKMSASATYEEEFDKEATAERNSEQR</sequence>